<evidence type="ECO:0000313" key="1">
    <source>
        <dbReference type="EMBL" id="HIU28582.1"/>
    </source>
</evidence>
<dbReference type="SUPFAM" id="SSF52777">
    <property type="entry name" value="CoA-dependent acyltransferases"/>
    <property type="match status" value="1"/>
</dbReference>
<comment type="caution">
    <text evidence="1">The sequence shown here is derived from an EMBL/GenBank/DDBJ whole genome shotgun (WGS) entry which is preliminary data.</text>
</comment>
<dbReference type="SMART" id="SM01059">
    <property type="entry name" value="CAT"/>
    <property type="match status" value="1"/>
</dbReference>
<proteinExistence type="predicted"/>
<evidence type="ECO:0000313" key="2">
    <source>
        <dbReference type="Proteomes" id="UP000824091"/>
    </source>
</evidence>
<dbReference type="GO" id="GO:0008811">
    <property type="term" value="F:chloramphenicol O-acetyltransferase activity"/>
    <property type="evidence" value="ECO:0007669"/>
    <property type="project" value="InterPro"/>
</dbReference>
<dbReference type="AlphaFoldDB" id="A0A9D1L9U4"/>
<dbReference type="PANTHER" id="PTHR38474">
    <property type="entry name" value="SLR0299 PROTEIN"/>
    <property type="match status" value="1"/>
</dbReference>
<reference evidence="1" key="2">
    <citation type="journal article" date="2021" name="PeerJ">
        <title>Extensive microbial diversity within the chicken gut microbiome revealed by metagenomics and culture.</title>
        <authorList>
            <person name="Gilroy R."/>
            <person name="Ravi A."/>
            <person name="Getino M."/>
            <person name="Pursley I."/>
            <person name="Horton D.L."/>
            <person name="Alikhan N.F."/>
            <person name="Baker D."/>
            <person name="Gharbi K."/>
            <person name="Hall N."/>
            <person name="Watson M."/>
            <person name="Adriaenssens E.M."/>
            <person name="Foster-Nyarko E."/>
            <person name="Jarju S."/>
            <person name="Secka A."/>
            <person name="Antonio M."/>
            <person name="Oren A."/>
            <person name="Chaudhuri R.R."/>
            <person name="La Ragione R."/>
            <person name="Hildebrand F."/>
            <person name="Pallen M.J."/>
        </authorList>
    </citation>
    <scope>NUCLEOTIDE SEQUENCE</scope>
    <source>
        <strain evidence="1">11300</strain>
    </source>
</reference>
<dbReference type="InterPro" id="IPR023213">
    <property type="entry name" value="CAT-like_dom_sf"/>
</dbReference>
<dbReference type="Proteomes" id="UP000824091">
    <property type="component" value="Unassembled WGS sequence"/>
</dbReference>
<dbReference type="PANTHER" id="PTHR38474:SF1">
    <property type="entry name" value="SLR0299 PROTEIN"/>
    <property type="match status" value="1"/>
</dbReference>
<dbReference type="Gene3D" id="3.30.559.10">
    <property type="entry name" value="Chloramphenicol acetyltransferase-like domain"/>
    <property type="match status" value="1"/>
</dbReference>
<feature type="non-terminal residue" evidence="1">
    <location>
        <position position="1"/>
    </location>
</feature>
<dbReference type="Pfam" id="PF00302">
    <property type="entry name" value="CAT"/>
    <property type="match status" value="1"/>
</dbReference>
<name>A0A9D1L9U4_9FIRM</name>
<dbReference type="EMBL" id="DVMO01000148">
    <property type="protein sequence ID" value="HIU28582.1"/>
    <property type="molecule type" value="Genomic_DNA"/>
</dbReference>
<organism evidence="1 2">
    <name type="scientific">Candidatus Fimisoma avicola</name>
    <dbReference type="NCBI Taxonomy" id="2840826"/>
    <lineage>
        <taxon>Bacteria</taxon>
        <taxon>Bacillati</taxon>
        <taxon>Bacillota</taxon>
        <taxon>Clostridia</taxon>
        <taxon>Eubacteriales</taxon>
        <taxon>Candidatus Fimisoma</taxon>
    </lineage>
</organism>
<sequence>LVRLKESGYRFNMLMCFCTAQAAHKTPQFRLLPAGEKMLEYDEIGVNTIVADISGGLSTCDLPFCDAPDRFSAIYDELTEKVRLDCTDFELPDRMIIGTSNLAAYDIDGAVNMYSGIFNNPFLIWGKYRRQEDRTLLPVSFQFHHVQMDGLEACEFLERLQGACTNLPHDF</sequence>
<accession>A0A9D1L9U4</accession>
<reference evidence="1" key="1">
    <citation type="submission" date="2020-10" db="EMBL/GenBank/DDBJ databases">
        <authorList>
            <person name="Gilroy R."/>
        </authorList>
    </citation>
    <scope>NUCLEOTIDE SEQUENCE</scope>
    <source>
        <strain evidence="1">11300</strain>
    </source>
</reference>
<gene>
    <name evidence="1" type="ORF">IAD16_09445</name>
</gene>
<dbReference type="InterPro" id="IPR001707">
    <property type="entry name" value="Cmp_AcTrfase"/>
</dbReference>
<protein>
    <submittedName>
        <fullName evidence="1">Chloramphenicol acetyltransferase</fullName>
    </submittedName>
</protein>